<name>A0DCW7_PARTE</name>
<organism evidence="1 2">
    <name type="scientific">Paramecium tetraurelia</name>
    <dbReference type="NCBI Taxonomy" id="5888"/>
    <lineage>
        <taxon>Eukaryota</taxon>
        <taxon>Sar</taxon>
        <taxon>Alveolata</taxon>
        <taxon>Ciliophora</taxon>
        <taxon>Intramacronucleata</taxon>
        <taxon>Oligohymenophorea</taxon>
        <taxon>Peniculida</taxon>
        <taxon>Parameciidae</taxon>
        <taxon>Paramecium</taxon>
    </lineage>
</organism>
<dbReference type="RefSeq" id="XP_001448281.1">
    <property type="nucleotide sequence ID" value="XM_001448244.1"/>
</dbReference>
<dbReference type="KEGG" id="ptm:GSPATT00015743001"/>
<accession>A0DCW7</accession>
<dbReference type="InParanoid" id="A0DCW7"/>
<dbReference type="OrthoDB" id="10314914at2759"/>
<dbReference type="EMBL" id="CT868385">
    <property type="protein sequence ID" value="CAK80884.1"/>
    <property type="molecule type" value="Genomic_DNA"/>
</dbReference>
<protein>
    <submittedName>
        <fullName evidence="1">Uncharacterized protein</fullName>
    </submittedName>
</protein>
<dbReference type="GeneID" id="5034066"/>
<keyword evidence="2" id="KW-1185">Reference proteome</keyword>
<evidence type="ECO:0000313" key="2">
    <source>
        <dbReference type="Proteomes" id="UP000000600"/>
    </source>
</evidence>
<dbReference type="AlphaFoldDB" id="A0DCW7"/>
<gene>
    <name evidence="1" type="ORF">GSPATT00015743001</name>
</gene>
<proteinExistence type="predicted"/>
<dbReference type="OMA" id="WLFEMLT"/>
<dbReference type="Proteomes" id="UP000000600">
    <property type="component" value="Unassembled WGS sequence"/>
</dbReference>
<evidence type="ECO:0000313" key="1">
    <source>
        <dbReference type="EMBL" id="CAK80884.1"/>
    </source>
</evidence>
<dbReference type="HOGENOM" id="CLU_1985904_0_0_1"/>
<sequence>MLNSNTKQQSSTDMKQKLLNILSEKNNKVTTKQKPCSSLDYYSLQRKLSQRSHKLPVKMTKFERERWLFEMLTNQDLTQQKVKEQEFKEIYVRTTKLITRYRNKEIKWNSKREALQKEIGLLRLLLQQN</sequence>
<reference evidence="1 2" key="1">
    <citation type="journal article" date="2006" name="Nature">
        <title>Global trends of whole-genome duplications revealed by the ciliate Paramecium tetraurelia.</title>
        <authorList>
            <consortium name="Genoscope"/>
            <person name="Aury J.-M."/>
            <person name="Jaillon O."/>
            <person name="Duret L."/>
            <person name="Noel B."/>
            <person name="Jubin C."/>
            <person name="Porcel B.M."/>
            <person name="Segurens B."/>
            <person name="Daubin V."/>
            <person name="Anthouard V."/>
            <person name="Aiach N."/>
            <person name="Arnaiz O."/>
            <person name="Billaut A."/>
            <person name="Beisson J."/>
            <person name="Blanc I."/>
            <person name="Bouhouche K."/>
            <person name="Camara F."/>
            <person name="Duharcourt S."/>
            <person name="Guigo R."/>
            <person name="Gogendeau D."/>
            <person name="Katinka M."/>
            <person name="Keller A.-M."/>
            <person name="Kissmehl R."/>
            <person name="Klotz C."/>
            <person name="Koll F."/>
            <person name="Le Moue A."/>
            <person name="Lepere C."/>
            <person name="Malinsky S."/>
            <person name="Nowacki M."/>
            <person name="Nowak J.K."/>
            <person name="Plattner H."/>
            <person name="Poulain J."/>
            <person name="Ruiz F."/>
            <person name="Serrano V."/>
            <person name="Zagulski M."/>
            <person name="Dessen P."/>
            <person name="Betermier M."/>
            <person name="Weissenbach J."/>
            <person name="Scarpelli C."/>
            <person name="Schachter V."/>
            <person name="Sperling L."/>
            <person name="Meyer E."/>
            <person name="Cohen J."/>
            <person name="Wincker P."/>
        </authorList>
    </citation>
    <scope>NUCLEOTIDE SEQUENCE [LARGE SCALE GENOMIC DNA]</scope>
    <source>
        <strain evidence="1 2">Stock d4-2</strain>
    </source>
</reference>